<dbReference type="GO" id="GO:0071555">
    <property type="term" value="P:cell wall organization"/>
    <property type="evidence" value="ECO:0007669"/>
    <property type="project" value="UniProtKB-UniRule"/>
</dbReference>
<evidence type="ECO:0000256" key="9">
    <source>
        <dbReference type="PROSITE-ProRule" id="PRU01373"/>
    </source>
</evidence>
<dbReference type="GO" id="GO:0008360">
    <property type="term" value="P:regulation of cell shape"/>
    <property type="evidence" value="ECO:0007669"/>
    <property type="project" value="UniProtKB-UniRule"/>
</dbReference>
<dbReference type="FunFam" id="2.40.440.10:FF:000003">
    <property type="entry name" value="L,D-transpeptidase YciB"/>
    <property type="match status" value="1"/>
</dbReference>
<dbReference type="Pfam" id="PF03734">
    <property type="entry name" value="YkuD"/>
    <property type="match status" value="1"/>
</dbReference>
<dbReference type="AlphaFoldDB" id="A0A177L139"/>
<evidence type="ECO:0000313" key="13">
    <source>
        <dbReference type="Proteomes" id="UP000077271"/>
    </source>
</evidence>
<dbReference type="SUPFAM" id="SSF141523">
    <property type="entry name" value="L,D-transpeptidase catalytic domain-like"/>
    <property type="match status" value="1"/>
</dbReference>
<evidence type="ECO:0000256" key="1">
    <source>
        <dbReference type="ARBA" id="ARBA00004752"/>
    </source>
</evidence>
<evidence type="ECO:0000256" key="2">
    <source>
        <dbReference type="ARBA" id="ARBA00005992"/>
    </source>
</evidence>
<dbReference type="GO" id="GO:0016740">
    <property type="term" value="F:transferase activity"/>
    <property type="evidence" value="ECO:0007669"/>
    <property type="project" value="UniProtKB-KW"/>
</dbReference>
<comment type="pathway">
    <text evidence="1 9">Cell wall biogenesis; peptidoglycan biosynthesis.</text>
</comment>
<evidence type="ECO:0000256" key="6">
    <source>
        <dbReference type="ARBA" id="ARBA00022984"/>
    </source>
</evidence>
<keyword evidence="4" id="KW-0378">Hydrolase</keyword>
<dbReference type="UniPathway" id="UPA00219"/>
<feature type="domain" description="L,D-TPase catalytic" evidence="11">
    <location>
        <begin position="35"/>
        <end position="163"/>
    </location>
</feature>
<proteinExistence type="inferred from homology"/>
<keyword evidence="10" id="KW-0732">Signal</keyword>
<evidence type="ECO:0000256" key="10">
    <source>
        <dbReference type="SAM" id="SignalP"/>
    </source>
</evidence>
<dbReference type="GO" id="GO:0018104">
    <property type="term" value="P:peptidoglycan-protein cross-linking"/>
    <property type="evidence" value="ECO:0007669"/>
    <property type="project" value="TreeGrafter"/>
</dbReference>
<dbReference type="PANTHER" id="PTHR30582">
    <property type="entry name" value="L,D-TRANSPEPTIDASE"/>
    <property type="match status" value="1"/>
</dbReference>
<dbReference type="Proteomes" id="UP000077271">
    <property type="component" value="Unassembled WGS sequence"/>
</dbReference>
<keyword evidence="3" id="KW-0808">Transferase</keyword>
<feature type="active site" description="Nucleophile" evidence="9">
    <location>
        <position position="139"/>
    </location>
</feature>
<comment type="similarity">
    <text evidence="2">Belongs to the YkuD family.</text>
</comment>
<dbReference type="PROSITE" id="PS52029">
    <property type="entry name" value="LD_TPASE"/>
    <property type="match status" value="1"/>
</dbReference>
<feature type="signal peptide" evidence="10">
    <location>
        <begin position="1"/>
        <end position="28"/>
    </location>
</feature>
<dbReference type="InterPro" id="IPR005490">
    <property type="entry name" value="LD_TPept_cat_dom"/>
</dbReference>
<gene>
    <name evidence="12" type="ORF">AWH48_18050</name>
</gene>
<sequence>MKKLFKTLFVVLTSLALGVSILSTKVEANNEKNNDLIIINKAYNKMVFINDGFIEMVAPVGTGRTWDLTPVGHFKVVNMVKNRPYYKKNIPGGSPNNPLGARWIGFSVPGNWGTETGNVFALHGTNQPASIGGYVSSGCIRMNNNDIVKLYDKVANGTLVTITYSDKSFQELAKMYGYSIKGFR</sequence>
<accession>A0A177L139</accession>
<dbReference type="RefSeq" id="WP_034299206.1">
    <property type="nucleotide sequence ID" value="NZ_LQWZ01000009.1"/>
</dbReference>
<dbReference type="EMBL" id="LQWZ01000009">
    <property type="protein sequence ID" value="OAH58491.1"/>
    <property type="molecule type" value="Genomic_DNA"/>
</dbReference>
<evidence type="ECO:0000313" key="12">
    <source>
        <dbReference type="EMBL" id="OAH58491.1"/>
    </source>
</evidence>
<evidence type="ECO:0000256" key="8">
    <source>
        <dbReference type="ARBA" id="ARBA00060592"/>
    </source>
</evidence>
<keyword evidence="5 9" id="KW-0133">Cell shape</keyword>
<keyword evidence="7 9" id="KW-0961">Cell wall biogenesis/degradation</keyword>
<dbReference type="OrthoDB" id="9787225at2"/>
<dbReference type="GO" id="GO:0005576">
    <property type="term" value="C:extracellular region"/>
    <property type="evidence" value="ECO:0007669"/>
    <property type="project" value="TreeGrafter"/>
</dbReference>
<dbReference type="Gene3D" id="2.40.440.10">
    <property type="entry name" value="L,D-transpeptidase catalytic domain-like"/>
    <property type="match status" value="1"/>
</dbReference>
<keyword evidence="6 9" id="KW-0573">Peptidoglycan synthesis</keyword>
<comment type="pathway">
    <text evidence="8">Glycan biosynthesis.</text>
</comment>
<organism evidence="12 13">
    <name type="scientific">Domibacillus aminovorans</name>
    <dbReference type="NCBI Taxonomy" id="29332"/>
    <lineage>
        <taxon>Bacteria</taxon>
        <taxon>Bacillati</taxon>
        <taxon>Bacillota</taxon>
        <taxon>Bacilli</taxon>
        <taxon>Bacillales</taxon>
        <taxon>Bacillaceae</taxon>
        <taxon>Domibacillus</taxon>
    </lineage>
</organism>
<dbReference type="InterPro" id="IPR038063">
    <property type="entry name" value="Transpep_catalytic_dom"/>
</dbReference>
<dbReference type="PANTHER" id="PTHR30582:SF4">
    <property type="entry name" value="L,D-TRANSPEPTIDASE YQJB-RELATED"/>
    <property type="match status" value="1"/>
</dbReference>
<evidence type="ECO:0000256" key="4">
    <source>
        <dbReference type="ARBA" id="ARBA00022801"/>
    </source>
</evidence>
<evidence type="ECO:0000256" key="3">
    <source>
        <dbReference type="ARBA" id="ARBA00022679"/>
    </source>
</evidence>
<feature type="active site" description="Proton donor/acceptor" evidence="9">
    <location>
        <position position="123"/>
    </location>
</feature>
<protein>
    <submittedName>
        <fullName evidence="12">L,D-transpeptidase</fullName>
    </submittedName>
</protein>
<feature type="chain" id="PRO_5008066557" evidence="10">
    <location>
        <begin position="29"/>
        <end position="184"/>
    </location>
</feature>
<dbReference type="InterPro" id="IPR050979">
    <property type="entry name" value="LD-transpeptidase"/>
</dbReference>
<reference evidence="12 13" key="1">
    <citation type="submission" date="2016-01" db="EMBL/GenBank/DDBJ databases">
        <title>Investigation of taxonomic status of Bacillus aminovorans.</title>
        <authorList>
            <person name="Verma A."/>
            <person name="Pal Y."/>
            <person name="Krishnamurthi S."/>
        </authorList>
    </citation>
    <scope>NUCLEOTIDE SEQUENCE [LARGE SCALE GENOMIC DNA]</scope>
    <source>
        <strain evidence="12 13">DSM 4337</strain>
    </source>
</reference>
<dbReference type="CDD" id="cd16913">
    <property type="entry name" value="YkuD_like"/>
    <property type="match status" value="1"/>
</dbReference>
<evidence type="ECO:0000259" key="11">
    <source>
        <dbReference type="PROSITE" id="PS52029"/>
    </source>
</evidence>
<dbReference type="GO" id="GO:0071972">
    <property type="term" value="F:peptidoglycan L,D-transpeptidase activity"/>
    <property type="evidence" value="ECO:0007669"/>
    <property type="project" value="TreeGrafter"/>
</dbReference>
<name>A0A177L139_9BACI</name>
<evidence type="ECO:0000256" key="7">
    <source>
        <dbReference type="ARBA" id="ARBA00023316"/>
    </source>
</evidence>
<evidence type="ECO:0000256" key="5">
    <source>
        <dbReference type="ARBA" id="ARBA00022960"/>
    </source>
</evidence>
<comment type="caution">
    <text evidence="12">The sequence shown here is derived from an EMBL/GenBank/DDBJ whole genome shotgun (WGS) entry which is preliminary data.</text>
</comment>